<evidence type="ECO:0000256" key="3">
    <source>
        <dbReference type="ARBA" id="ARBA00022741"/>
    </source>
</evidence>
<dbReference type="EMBL" id="KE546988">
    <property type="protein sequence ID" value="EPY53940.1"/>
    <property type="molecule type" value="Genomic_DNA"/>
</dbReference>
<dbReference type="RefSeq" id="XP_013020953.1">
    <property type="nucleotide sequence ID" value="XM_013165499.1"/>
</dbReference>
<dbReference type="eggNOG" id="KOG0160">
    <property type="taxonomic scope" value="Eukaryota"/>
</dbReference>
<dbReference type="PROSITE" id="PS51456">
    <property type="entry name" value="MYOSIN_MOTOR"/>
    <property type="match status" value="1"/>
</dbReference>
<dbReference type="InterPro" id="IPR036961">
    <property type="entry name" value="Kinesin_motor_dom_sf"/>
</dbReference>
<gene>
    <name evidence="13" type="ORF">SPOG_02838</name>
</gene>
<evidence type="ECO:0000256" key="7">
    <source>
        <dbReference type="ARBA" id="ARBA00023175"/>
    </source>
</evidence>
<keyword evidence="8 9" id="KW-0009">Actin-binding</keyword>
<dbReference type="GO" id="GO:0031097">
    <property type="term" value="C:medial cortex"/>
    <property type="evidence" value="ECO:0007669"/>
    <property type="project" value="UniProtKB-ARBA"/>
</dbReference>
<evidence type="ECO:0000256" key="8">
    <source>
        <dbReference type="ARBA" id="ARBA00023203"/>
    </source>
</evidence>
<name>S9W865_SCHCR</name>
<comment type="similarity">
    <text evidence="1 9">Belongs to the TRAFAC class myosin-kinesin ATPase superfamily. Myosin family.</text>
</comment>
<dbReference type="PROSITE" id="PS51844">
    <property type="entry name" value="SH3_LIKE"/>
    <property type="match status" value="1"/>
</dbReference>
<dbReference type="Gene3D" id="6.20.240.20">
    <property type="match status" value="1"/>
</dbReference>
<dbReference type="SUPFAM" id="SSF52540">
    <property type="entry name" value="P-loop containing nucleoside triphosphate hydrolases"/>
    <property type="match status" value="1"/>
</dbReference>
<dbReference type="OrthoDB" id="6108017at2759"/>
<dbReference type="InterPro" id="IPR027417">
    <property type="entry name" value="P-loop_NTPase"/>
</dbReference>
<dbReference type="GO" id="GO:0016887">
    <property type="term" value="F:ATP hydrolysis activity"/>
    <property type="evidence" value="ECO:0007669"/>
    <property type="project" value="UniProtKB-ARBA"/>
</dbReference>
<keyword evidence="6 9" id="KW-0518">Myosin</keyword>
<dbReference type="Gene3D" id="1.20.5.190">
    <property type="match status" value="2"/>
</dbReference>
<dbReference type="InterPro" id="IPR002710">
    <property type="entry name" value="Dilute_dom"/>
</dbReference>
<dbReference type="InterPro" id="IPR001609">
    <property type="entry name" value="Myosin_head_motor_dom-like"/>
</dbReference>
<dbReference type="PROSITE" id="PS51126">
    <property type="entry name" value="DILUTE"/>
    <property type="match status" value="1"/>
</dbReference>
<dbReference type="PROSITE" id="PS50096">
    <property type="entry name" value="IQ"/>
    <property type="match status" value="4"/>
</dbReference>
<dbReference type="GO" id="GO:0051015">
    <property type="term" value="F:actin filament binding"/>
    <property type="evidence" value="ECO:0007669"/>
    <property type="project" value="TreeGrafter"/>
</dbReference>
<evidence type="ECO:0000256" key="4">
    <source>
        <dbReference type="ARBA" id="ARBA00022840"/>
    </source>
</evidence>
<sequence>MSHVQLSVGSECWVSNNEGCWDSAKVVDIKDNRGGKCVATVKKHNGTLDTTNYQSLQPRNPSVNEAPIDLTTLTYLNEPSVLQALRYRYENHLLYTFSGIVLISVNPYQLHPELYNESVIKRYHENRECTKEPHLYSIASSCYSALTNDDENQTIIVSGESGAGKTVAARYIMRYLTSVQALDKATSKRSVENQVLATNPIMEAFGNAKTIRNDNSSRFGKYVTISFNEEAAITGANVSTYLLERSRVTCPPVGERNYHIFYQLLAGCTLEQREKWYLGSPSEFNYLSQGNCIDVEGVNDNNEFTTTASALSTVGILENQQEEVYKLLAALLHLGNVTIVASRNEATIKSDDKYLCYASQLLGINPSALAKLLSKKLLKTRSETIVTSASYEHVLSTRDSVAKYLYSTLFSWVVHMINASLDHSKVKRSASKHIGVVDIYGFEHFERNSLEQFCINYANEKLQQEFNKHVFKLEQEEYIREGLDWRLIDYADNQGCISLIEDNLGVLSLLDEECRLPSGTDGSFLQKLNNQTPQKHAPFFKKSRFNDGSFTIKHYASDVTYQVQDFLAKNSDSLPVEIISLLRSSENQFVAYLLDYGTQSIDAHNTATKKRINNKKPSLTSMFRTSLSHLMNTISATNVHYIRCIKPNEEKTSWSFSAPLVLSQLRACGVFETIRISSLGFPKRFSYDEFTKRFRVLLSFRDWNQDSKKLSLQIISTVLSTTNSADYFQFGKLKVFFRSGVIGLYETRRRELCNKSITLLQSLFRGFSARKKYKKVLESIVGLQSLSRGKLARERFQKRKREMAATIIQNLWRTYLQRKKYNTFKKLITGCQTIGRGYLLRTKYKTLLRKHAASVIIMNWRSYHAGVAFRKYKRTVIGFQCVVRSVLTRRYLRQLKDTAGRSSILLEKRKSLRKSVKEGSSMLETATKEVVGLRNKLSEMTKSLVRWKGLFTDPELKNDVNSDYYKHVNEHSQISELLHGEVKLRQAALQLSAAASKSETVFIKSQLARDNLNTYYNTLKKTASLKSKYDTKGLHSRNIFYTRDQYLKYHSTLMFLPTYDWTSVEERYNLKGLETLLKSKLLHCKKDIQSILVSDAFPTALNRYNKKYMQTRSVGDSLVFGGVINFLIYSGCIYSLKEELDIFIMKLNGCISFLAELSDPCLDESNVSTEFKVEYSAFWLSNLHEVRSFVTYLQSSCEKDLFTRKDETYWNASFSKLLKVTLEAEGSLFLFLRNSANHFIEGSSEAILCSRLLSDLIDINTEARKQPKSNMHLLIEKLDYVYDLINKSSLQEAPLKEITTLILQYVGENAFSKLINGRTCYTWKDGSQISYNTSLLINWCHQKGLSYSNTSLLPLMQSSLLFSLRKKDEQDFKIILSVCNLLSPYEIIRLLDHYRPCIGEEQLPKAFLKAVEQTAHVVKPGEMRRKVNSVGFIPVSSNFLVLLEENPIYDELHLAAMTKEIQQNLF</sequence>
<accession>S9W865</accession>
<proteinExistence type="inferred from homology"/>
<keyword evidence="3 9" id="KW-0547">Nucleotide-binding</keyword>
<keyword evidence="2" id="KW-0677">Repeat</keyword>
<dbReference type="InterPro" id="IPR004009">
    <property type="entry name" value="SH3_Myosin"/>
</dbReference>
<keyword evidence="14" id="KW-1185">Reference proteome</keyword>
<dbReference type="OMA" id="RDIRMHL"/>
<evidence type="ECO:0000313" key="14">
    <source>
        <dbReference type="Proteomes" id="UP000015464"/>
    </source>
</evidence>
<dbReference type="Proteomes" id="UP000015464">
    <property type="component" value="Unassembled WGS sequence"/>
</dbReference>
<dbReference type="PANTHER" id="PTHR13140">
    <property type="entry name" value="MYOSIN"/>
    <property type="match status" value="1"/>
</dbReference>
<feature type="domain" description="Myosin motor" evidence="11">
    <location>
        <begin position="65"/>
        <end position="750"/>
    </location>
</feature>
<dbReference type="Pfam" id="PF01843">
    <property type="entry name" value="DIL"/>
    <property type="match status" value="1"/>
</dbReference>
<reference evidence="13 14" key="1">
    <citation type="journal article" date="2011" name="Science">
        <title>Comparative functional genomics of the fission yeasts.</title>
        <authorList>
            <person name="Rhind N."/>
            <person name="Chen Z."/>
            <person name="Yassour M."/>
            <person name="Thompson D.A."/>
            <person name="Haas B.J."/>
            <person name="Habib N."/>
            <person name="Wapinski I."/>
            <person name="Roy S."/>
            <person name="Lin M.F."/>
            <person name="Heiman D.I."/>
            <person name="Young S.K."/>
            <person name="Furuya K."/>
            <person name="Guo Y."/>
            <person name="Pidoux A."/>
            <person name="Chen H.M."/>
            <person name="Robbertse B."/>
            <person name="Goldberg J.M."/>
            <person name="Aoki K."/>
            <person name="Bayne E.H."/>
            <person name="Berlin A.M."/>
            <person name="Desjardins C.A."/>
            <person name="Dobbs E."/>
            <person name="Dukaj L."/>
            <person name="Fan L."/>
            <person name="FitzGerald M.G."/>
            <person name="French C."/>
            <person name="Gujja S."/>
            <person name="Hansen K."/>
            <person name="Keifenheim D."/>
            <person name="Levin J.Z."/>
            <person name="Mosher R.A."/>
            <person name="Mueller C.A."/>
            <person name="Pfiffner J."/>
            <person name="Priest M."/>
            <person name="Russ C."/>
            <person name="Smialowska A."/>
            <person name="Swoboda P."/>
            <person name="Sykes S.M."/>
            <person name="Vaughn M."/>
            <person name="Vengrova S."/>
            <person name="Yoder R."/>
            <person name="Zeng Q."/>
            <person name="Allshire R."/>
            <person name="Baulcombe D."/>
            <person name="Birren B.W."/>
            <person name="Brown W."/>
            <person name="Ekwall K."/>
            <person name="Kellis M."/>
            <person name="Leatherwood J."/>
            <person name="Levin H."/>
            <person name="Margalit H."/>
            <person name="Martienssen R."/>
            <person name="Nieduszynski C.A."/>
            <person name="Spatafora J.W."/>
            <person name="Friedman N."/>
            <person name="Dalgaard J.Z."/>
            <person name="Baumann P."/>
            <person name="Niki H."/>
            <person name="Regev A."/>
            <person name="Nusbaum C."/>
        </authorList>
    </citation>
    <scope>NUCLEOTIDE SEQUENCE [LARGE SCALE GENOMIC DNA]</scope>
    <source>
        <strain evidence="14">OY26 / ATCC MYA-4695 / CBS 11777 / NBRC 106824 / NRRL Y48691</strain>
    </source>
</reference>
<feature type="domain" description="Myosin N-terminal SH3-like" evidence="12">
    <location>
        <begin position="7"/>
        <end position="61"/>
    </location>
</feature>
<dbReference type="STRING" id="653667.S9W865"/>
<dbReference type="GO" id="GO:0007015">
    <property type="term" value="P:actin filament organization"/>
    <property type="evidence" value="ECO:0007669"/>
    <property type="project" value="TreeGrafter"/>
</dbReference>
<dbReference type="Gene3D" id="3.40.850.10">
    <property type="entry name" value="Kinesin motor domain"/>
    <property type="match status" value="1"/>
</dbReference>
<dbReference type="Gene3D" id="1.10.10.820">
    <property type="match status" value="1"/>
</dbReference>
<dbReference type="SMART" id="SM00015">
    <property type="entry name" value="IQ"/>
    <property type="match status" value="5"/>
</dbReference>
<feature type="region of interest" description="Actin-binding" evidence="9">
    <location>
        <begin position="627"/>
        <end position="649"/>
    </location>
</feature>
<dbReference type="HOGENOM" id="CLU_000192_9_0_1"/>
<dbReference type="GO" id="GO:0005524">
    <property type="term" value="F:ATP binding"/>
    <property type="evidence" value="ECO:0007669"/>
    <property type="project" value="UniProtKB-UniRule"/>
</dbReference>
<dbReference type="InterPro" id="IPR036103">
    <property type="entry name" value="MYSc_Myo5"/>
</dbReference>
<protein>
    <submittedName>
        <fullName evidence="13">Myosin-51</fullName>
    </submittedName>
</protein>
<evidence type="ECO:0000259" key="10">
    <source>
        <dbReference type="PROSITE" id="PS51126"/>
    </source>
</evidence>
<feature type="binding site" evidence="9">
    <location>
        <begin position="159"/>
        <end position="166"/>
    </location>
    <ligand>
        <name>ATP</name>
        <dbReference type="ChEBI" id="CHEBI:30616"/>
    </ligand>
</feature>
<evidence type="ECO:0000259" key="11">
    <source>
        <dbReference type="PROSITE" id="PS51456"/>
    </source>
</evidence>
<dbReference type="SMART" id="SM00242">
    <property type="entry name" value="MYSc"/>
    <property type="match status" value="1"/>
</dbReference>
<dbReference type="GO" id="GO:0016020">
    <property type="term" value="C:membrane"/>
    <property type="evidence" value="ECO:0007669"/>
    <property type="project" value="TreeGrafter"/>
</dbReference>
<feature type="domain" description="Dilute" evidence="10">
    <location>
        <begin position="1165"/>
        <end position="1417"/>
    </location>
</feature>
<dbReference type="Pfam" id="PF00063">
    <property type="entry name" value="Myosin_head"/>
    <property type="match status" value="1"/>
</dbReference>
<keyword evidence="5" id="KW-0175">Coiled coil</keyword>
<dbReference type="GeneID" id="25037159"/>
<keyword evidence="7 9" id="KW-0505">Motor protein</keyword>
<dbReference type="InterPro" id="IPR000048">
    <property type="entry name" value="IQ_motif_EF-hand-BS"/>
</dbReference>
<dbReference type="GO" id="GO:0030864">
    <property type="term" value="C:cortical actin cytoskeleton"/>
    <property type="evidence" value="ECO:0007669"/>
    <property type="project" value="UniProtKB-ARBA"/>
</dbReference>
<dbReference type="CDD" id="cd23766">
    <property type="entry name" value="IQCG"/>
    <property type="match status" value="1"/>
</dbReference>
<evidence type="ECO:0000259" key="12">
    <source>
        <dbReference type="PROSITE" id="PS51844"/>
    </source>
</evidence>
<dbReference type="CDD" id="cd15474">
    <property type="entry name" value="Myo5p-like_CBD_fungal"/>
    <property type="match status" value="1"/>
</dbReference>
<evidence type="ECO:0000256" key="9">
    <source>
        <dbReference type="PROSITE-ProRule" id="PRU00782"/>
    </source>
</evidence>
<dbReference type="GO" id="GO:0016459">
    <property type="term" value="C:myosin complex"/>
    <property type="evidence" value="ECO:0007669"/>
    <property type="project" value="UniProtKB-KW"/>
</dbReference>
<keyword evidence="4 9" id="KW-0067">ATP-binding</keyword>
<dbReference type="SMART" id="SM01132">
    <property type="entry name" value="DIL"/>
    <property type="match status" value="1"/>
</dbReference>
<dbReference type="PRINTS" id="PR00193">
    <property type="entry name" value="MYOSINHEAVY"/>
</dbReference>
<dbReference type="PANTHER" id="PTHR13140:SF706">
    <property type="entry name" value="DILUTE CLASS UNCONVENTIONAL MYOSIN, ISOFORM C"/>
    <property type="match status" value="1"/>
</dbReference>
<dbReference type="CDD" id="cd01380">
    <property type="entry name" value="MYSc_Myo5"/>
    <property type="match status" value="1"/>
</dbReference>
<evidence type="ECO:0000256" key="5">
    <source>
        <dbReference type="ARBA" id="ARBA00023054"/>
    </source>
</evidence>
<dbReference type="Gene3D" id="1.20.58.530">
    <property type="match status" value="1"/>
</dbReference>
<organism evidence="13 14">
    <name type="scientific">Schizosaccharomyces cryophilus (strain OY26 / ATCC MYA-4695 / CBS 11777 / NBRC 106824 / NRRL Y48691)</name>
    <name type="common">Fission yeast</name>
    <dbReference type="NCBI Taxonomy" id="653667"/>
    <lineage>
        <taxon>Eukaryota</taxon>
        <taxon>Fungi</taxon>
        <taxon>Dikarya</taxon>
        <taxon>Ascomycota</taxon>
        <taxon>Taphrinomycotina</taxon>
        <taxon>Schizosaccharomycetes</taxon>
        <taxon>Schizosaccharomycetales</taxon>
        <taxon>Schizosaccharomycetaceae</taxon>
        <taxon>Schizosaccharomyces</taxon>
    </lineage>
</organism>
<dbReference type="Pfam" id="PF00612">
    <property type="entry name" value="IQ"/>
    <property type="match status" value="2"/>
</dbReference>
<dbReference type="Gene3D" id="1.20.120.720">
    <property type="entry name" value="Myosin VI head, motor domain, U50 subdomain"/>
    <property type="match status" value="1"/>
</dbReference>
<evidence type="ECO:0000256" key="6">
    <source>
        <dbReference type="ARBA" id="ARBA00023123"/>
    </source>
</evidence>
<evidence type="ECO:0000313" key="13">
    <source>
        <dbReference type="EMBL" id="EPY53940.1"/>
    </source>
</evidence>
<dbReference type="FunFam" id="1.10.10.820:FF:000001">
    <property type="entry name" value="Myosin heavy chain"/>
    <property type="match status" value="1"/>
</dbReference>
<evidence type="ECO:0000256" key="1">
    <source>
        <dbReference type="ARBA" id="ARBA00008314"/>
    </source>
</evidence>
<evidence type="ECO:0000256" key="2">
    <source>
        <dbReference type="ARBA" id="ARBA00022737"/>
    </source>
</evidence>
<dbReference type="GO" id="GO:0000146">
    <property type="term" value="F:microfilament motor activity"/>
    <property type="evidence" value="ECO:0007669"/>
    <property type="project" value="TreeGrafter"/>
</dbReference>